<accession>A0A645EU89</accession>
<name>A0A645EU89_9ZZZZ</name>
<comment type="caution">
    <text evidence="1">The sequence shown here is derived from an EMBL/GenBank/DDBJ whole genome shotgun (WGS) entry which is preliminary data.</text>
</comment>
<dbReference type="AlphaFoldDB" id="A0A645EU89"/>
<sequence>MHGVFDQAAHGVARLQLQRRWALLPTCIGREIAAACKRTTLGQIDEFRHGAANGRKTRRCVAVRSGNAGAGRQQAARIRVRHVVEHLAGRSAFYHGASIHHQHAVHVLRDHAQVVRDEDQRHAALVHQIGDEVEDLLLHGDVERGGGFVRNQQLGVAGQSHGNGDALALAAGELVRIRIEALRRMRNADAVQQRQCRLARLFCAELAVQAQRL</sequence>
<dbReference type="AntiFam" id="ANF00095">
    <property type="entry name" value="Shadow ORF (opposite ABC transporters)"/>
</dbReference>
<reference evidence="1" key="1">
    <citation type="submission" date="2019-08" db="EMBL/GenBank/DDBJ databases">
        <authorList>
            <person name="Kucharzyk K."/>
            <person name="Murdoch R.W."/>
            <person name="Higgins S."/>
            <person name="Loffler F."/>
        </authorList>
    </citation>
    <scope>NUCLEOTIDE SEQUENCE</scope>
</reference>
<organism evidence="1">
    <name type="scientific">bioreactor metagenome</name>
    <dbReference type="NCBI Taxonomy" id="1076179"/>
    <lineage>
        <taxon>unclassified sequences</taxon>
        <taxon>metagenomes</taxon>
        <taxon>ecological metagenomes</taxon>
    </lineage>
</organism>
<dbReference type="AntiFam" id="ANF00142">
    <property type="entry name" value="Shadow ORF (opposite yadG)"/>
</dbReference>
<dbReference type="EMBL" id="VSSQ01051329">
    <property type="protein sequence ID" value="MPN05417.1"/>
    <property type="molecule type" value="Genomic_DNA"/>
</dbReference>
<evidence type="ECO:0000313" key="1">
    <source>
        <dbReference type="EMBL" id="MPN05417.1"/>
    </source>
</evidence>
<protein>
    <submittedName>
        <fullName evidence="1">Uncharacterized protein</fullName>
    </submittedName>
</protein>
<proteinExistence type="predicted"/>
<gene>
    <name evidence="1" type="ORF">SDC9_152667</name>
</gene>